<dbReference type="HOGENOM" id="CLU_086649_0_0_9"/>
<dbReference type="InterPro" id="IPR036237">
    <property type="entry name" value="Xyl_isomerase-like_sf"/>
</dbReference>
<dbReference type="EMBL" id="CP007806">
    <property type="protein sequence ID" value="AIG25213.1"/>
    <property type="molecule type" value="Genomic_DNA"/>
</dbReference>
<feature type="domain" description="Xylose isomerase-like TIM barrel" evidence="1">
    <location>
        <begin position="21"/>
        <end position="272"/>
    </location>
</feature>
<evidence type="ECO:0000313" key="3">
    <source>
        <dbReference type="Proteomes" id="UP000005850"/>
    </source>
</evidence>
<dbReference type="PANTHER" id="PTHR12110">
    <property type="entry name" value="HYDROXYPYRUVATE ISOMERASE"/>
    <property type="match status" value="1"/>
</dbReference>
<dbReference type="STRING" id="1042163.BRLA_c008720"/>
<proteinExistence type="predicted"/>
<dbReference type="SUPFAM" id="SSF51658">
    <property type="entry name" value="Xylose isomerase-like"/>
    <property type="match status" value="1"/>
</dbReference>
<protein>
    <submittedName>
        <fullName evidence="2">3-dehydroshikimate dehydratase</fullName>
        <ecNumber evidence="2">4.2.1.118</ecNumber>
    </submittedName>
</protein>
<accession>A0A075R1W7</accession>
<dbReference type="InterPro" id="IPR050312">
    <property type="entry name" value="IolE/XylAMocC-like"/>
</dbReference>
<evidence type="ECO:0000259" key="1">
    <source>
        <dbReference type="Pfam" id="PF01261"/>
    </source>
</evidence>
<dbReference type="eggNOG" id="COG1082">
    <property type="taxonomic scope" value="Bacteria"/>
</dbReference>
<dbReference type="Proteomes" id="UP000005850">
    <property type="component" value="Chromosome"/>
</dbReference>
<reference evidence="2 3" key="1">
    <citation type="journal article" date="2011" name="J. Bacteriol.">
        <title>Genome sequence of Brevibacillus laterosporus LMG 15441, a pathogen of invertebrates.</title>
        <authorList>
            <person name="Djukic M."/>
            <person name="Poehlein A."/>
            <person name="Thurmer A."/>
            <person name="Daniel R."/>
        </authorList>
    </citation>
    <scope>NUCLEOTIDE SEQUENCE [LARGE SCALE GENOMIC DNA]</scope>
    <source>
        <strain evidence="2 3">LMG 15441</strain>
    </source>
</reference>
<keyword evidence="3" id="KW-1185">Reference proteome</keyword>
<sequence length="282" mass="32256">MKFSLCTISFRHQLISFADMVDFARRHDFDGIELWGIHAQHLYDGDREKAEEQLRILTNHDMQVSMLSDYLDISSHQPFSKTLDKGKRLISLAKWLGVNRIRTFAGQKASAEVSASERTLYVKYLRELCELCGENGMELLLETHPNTLTDNLASTLTLLEEINHPAVAINLDFLHIWESGADPIDSFEKLQPWVRHYHLKNIVSTEYLGVFQPNNVYSPSGSREGIVPLAYGAVDYSSILEVIAKTEYFASIEWFGPNPAKVLREEMRWLRQQVPAQSLSLL</sequence>
<dbReference type="EC" id="4.2.1.118" evidence="2"/>
<dbReference type="Gene3D" id="3.20.20.150">
    <property type="entry name" value="Divalent-metal-dependent TIM barrel enzymes"/>
    <property type="match status" value="1"/>
</dbReference>
<gene>
    <name evidence="2" type="ORF">BRLA_c008720</name>
</gene>
<dbReference type="GO" id="GO:0046565">
    <property type="term" value="F:3-dehydroshikimate dehydratase activity"/>
    <property type="evidence" value="ECO:0007669"/>
    <property type="project" value="UniProtKB-EC"/>
</dbReference>
<dbReference type="RefSeq" id="WP_003335283.1">
    <property type="nucleotide sequence ID" value="NZ_CP007806.1"/>
</dbReference>
<dbReference type="AlphaFoldDB" id="A0A075R1W7"/>
<dbReference type="Pfam" id="PF01261">
    <property type="entry name" value="AP_endonuc_2"/>
    <property type="match status" value="1"/>
</dbReference>
<evidence type="ECO:0000313" key="2">
    <source>
        <dbReference type="EMBL" id="AIG25213.1"/>
    </source>
</evidence>
<keyword evidence="2" id="KW-0456">Lyase</keyword>
<dbReference type="PANTHER" id="PTHR12110:SF21">
    <property type="entry name" value="XYLOSE ISOMERASE-LIKE TIM BARREL DOMAIN-CONTAINING PROTEIN"/>
    <property type="match status" value="1"/>
</dbReference>
<dbReference type="KEGG" id="blr:BRLA_c008720"/>
<organism evidence="2 3">
    <name type="scientific">Brevibacillus laterosporus LMG 15441</name>
    <dbReference type="NCBI Taxonomy" id="1042163"/>
    <lineage>
        <taxon>Bacteria</taxon>
        <taxon>Bacillati</taxon>
        <taxon>Bacillota</taxon>
        <taxon>Bacilli</taxon>
        <taxon>Bacillales</taxon>
        <taxon>Paenibacillaceae</taxon>
        <taxon>Brevibacillus</taxon>
    </lineage>
</organism>
<dbReference type="InterPro" id="IPR013022">
    <property type="entry name" value="Xyl_isomerase-like_TIM-brl"/>
</dbReference>
<name>A0A075R1W7_BRELA</name>